<dbReference type="InParanoid" id="A0A0C3D2U7"/>
<evidence type="ECO:0000259" key="1">
    <source>
        <dbReference type="Pfam" id="PF06985"/>
    </source>
</evidence>
<gene>
    <name evidence="2" type="ORF">OIDMADRAFT_148668</name>
</gene>
<dbReference type="PANTHER" id="PTHR24148:SF73">
    <property type="entry name" value="HET DOMAIN PROTEIN (AFU_ORTHOLOGUE AFUA_8G01020)"/>
    <property type="match status" value="1"/>
</dbReference>
<reference evidence="3" key="2">
    <citation type="submission" date="2015-01" db="EMBL/GenBank/DDBJ databases">
        <title>Evolutionary Origins and Diversification of the Mycorrhizal Mutualists.</title>
        <authorList>
            <consortium name="DOE Joint Genome Institute"/>
            <consortium name="Mycorrhizal Genomics Consortium"/>
            <person name="Kohler A."/>
            <person name="Kuo A."/>
            <person name="Nagy L.G."/>
            <person name="Floudas D."/>
            <person name="Copeland A."/>
            <person name="Barry K.W."/>
            <person name="Cichocki N."/>
            <person name="Veneault-Fourrey C."/>
            <person name="LaButti K."/>
            <person name="Lindquist E.A."/>
            <person name="Lipzen A."/>
            <person name="Lundell T."/>
            <person name="Morin E."/>
            <person name="Murat C."/>
            <person name="Riley R."/>
            <person name="Ohm R."/>
            <person name="Sun H."/>
            <person name="Tunlid A."/>
            <person name="Henrissat B."/>
            <person name="Grigoriev I.V."/>
            <person name="Hibbett D.S."/>
            <person name="Martin F."/>
        </authorList>
    </citation>
    <scope>NUCLEOTIDE SEQUENCE [LARGE SCALE GENOMIC DNA]</scope>
    <source>
        <strain evidence="3">Zn</strain>
    </source>
</reference>
<organism evidence="2 3">
    <name type="scientific">Oidiodendron maius (strain Zn)</name>
    <dbReference type="NCBI Taxonomy" id="913774"/>
    <lineage>
        <taxon>Eukaryota</taxon>
        <taxon>Fungi</taxon>
        <taxon>Dikarya</taxon>
        <taxon>Ascomycota</taxon>
        <taxon>Pezizomycotina</taxon>
        <taxon>Leotiomycetes</taxon>
        <taxon>Leotiomycetes incertae sedis</taxon>
        <taxon>Myxotrichaceae</taxon>
        <taxon>Oidiodendron</taxon>
    </lineage>
</organism>
<dbReference type="PANTHER" id="PTHR24148">
    <property type="entry name" value="ANKYRIN REPEAT DOMAIN-CONTAINING PROTEIN 39 HOMOLOG-RELATED"/>
    <property type="match status" value="1"/>
</dbReference>
<dbReference type="AlphaFoldDB" id="A0A0C3D2U7"/>
<accession>A0A0C3D2U7</accession>
<name>A0A0C3D2U7_OIDMZ</name>
<feature type="domain" description="Heterokaryon incompatibility" evidence="1">
    <location>
        <begin position="47"/>
        <end position="200"/>
    </location>
</feature>
<dbReference type="HOGENOM" id="CLU_004184_3_1_1"/>
<dbReference type="Proteomes" id="UP000054321">
    <property type="component" value="Unassembled WGS sequence"/>
</dbReference>
<proteinExistence type="predicted"/>
<dbReference type="STRING" id="913774.A0A0C3D2U7"/>
<reference evidence="2 3" key="1">
    <citation type="submission" date="2014-04" db="EMBL/GenBank/DDBJ databases">
        <authorList>
            <consortium name="DOE Joint Genome Institute"/>
            <person name="Kuo A."/>
            <person name="Martino E."/>
            <person name="Perotto S."/>
            <person name="Kohler A."/>
            <person name="Nagy L.G."/>
            <person name="Floudas D."/>
            <person name="Copeland A."/>
            <person name="Barry K.W."/>
            <person name="Cichocki N."/>
            <person name="Veneault-Fourrey C."/>
            <person name="LaButti K."/>
            <person name="Lindquist E.A."/>
            <person name="Lipzen A."/>
            <person name="Lundell T."/>
            <person name="Morin E."/>
            <person name="Murat C."/>
            <person name="Sun H."/>
            <person name="Tunlid A."/>
            <person name="Henrissat B."/>
            <person name="Grigoriev I.V."/>
            <person name="Hibbett D.S."/>
            <person name="Martin F."/>
            <person name="Nordberg H.P."/>
            <person name="Cantor M.N."/>
            <person name="Hua S.X."/>
        </authorList>
    </citation>
    <scope>NUCLEOTIDE SEQUENCE [LARGE SCALE GENOMIC DNA]</scope>
    <source>
        <strain evidence="2 3">Zn</strain>
    </source>
</reference>
<sequence length="408" mass="46964">MSSNEPIYQPLSFEAEEIRRLQLDRDHAGSSIICSLKTFKLAETPPYQALSYYWGDSKIRRPIKLNGQPFQVTVNLFLCLERLNLRDDYEWLWIDALCIDQQNIKEKEYQVPLMEKIYRLTQRVIIWLGSAADNSGLAIELIHRWGYGIKRGIANDPNFVNSQLKSALLYFKDPFDEASWKAFWRFLGREYWARVWTLQEVVLANSWIVICGDSEVDFQHFHALFMIETQFNGLNTDGFVLAQVLARSVYVWLTAGTYDNLFDPYWIENITARVSLLTGKISAQREGLIYQPDLLHVINLCRTLKASNPRDHIYGVLGLLNSQQFPIKPDYNLGVAEIYANFTIELAQKLKSLAVLQLSGIGMDLQQTVSMSGPSWVPDYSKRAGVHNLEYNPLTKFKLNISLVTMTL</sequence>
<evidence type="ECO:0000313" key="2">
    <source>
        <dbReference type="EMBL" id="KIM96237.1"/>
    </source>
</evidence>
<dbReference type="InterPro" id="IPR052895">
    <property type="entry name" value="HetReg/Transcr_Mod"/>
</dbReference>
<dbReference type="Pfam" id="PF06985">
    <property type="entry name" value="HET"/>
    <property type="match status" value="1"/>
</dbReference>
<dbReference type="InterPro" id="IPR010730">
    <property type="entry name" value="HET"/>
</dbReference>
<protein>
    <recommendedName>
        <fullName evidence="1">Heterokaryon incompatibility domain-containing protein</fullName>
    </recommendedName>
</protein>
<dbReference type="EMBL" id="KN832885">
    <property type="protein sequence ID" value="KIM96237.1"/>
    <property type="molecule type" value="Genomic_DNA"/>
</dbReference>
<evidence type="ECO:0000313" key="3">
    <source>
        <dbReference type="Proteomes" id="UP000054321"/>
    </source>
</evidence>
<keyword evidence="3" id="KW-1185">Reference proteome</keyword>
<dbReference type="OrthoDB" id="5312846at2759"/>